<evidence type="ECO:0000256" key="2">
    <source>
        <dbReference type="ARBA" id="ARBA00022694"/>
    </source>
</evidence>
<dbReference type="InterPro" id="IPR020568">
    <property type="entry name" value="Ribosomal_Su5_D2-typ_SF"/>
</dbReference>
<keyword evidence="4 7" id="KW-0255">Endonuclease</keyword>
<evidence type="ECO:0000313" key="10">
    <source>
        <dbReference type="EMBL" id="QJT08811.1"/>
    </source>
</evidence>
<evidence type="ECO:0000256" key="9">
    <source>
        <dbReference type="SAM" id="MobiDB-lite"/>
    </source>
</evidence>
<proteinExistence type="inferred from homology"/>
<evidence type="ECO:0000256" key="8">
    <source>
        <dbReference type="NCBIfam" id="TIGR00188"/>
    </source>
</evidence>
<dbReference type="GO" id="GO:0004526">
    <property type="term" value="F:ribonuclease P activity"/>
    <property type="evidence" value="ECO:0007669"/>
    <property type="project" value="UniProtKB-EC"/>
</dbReference>
<feature type="compositionally biased region" description="Basic and acidic residues" evidence="9">
    <location>
        <begin position="135"/>
        <end position="146"/>
    </location>
</feature>
<organism evidence="10 11">
    <name type="scientific">Oceanidesulfovibrio marinus</name>
    <dbReference type="NCBI Taxonomy" id="370038"/>
    <lineage>
        <taxon>Bacteria</taxon>
        <taxon>Pseudomonadati</taxon>
        <taxon>Thermodesulfobacteriota</taxon>
        <taxon>Desulfovibrionia</taxon>
        <taxon>Desulfovibrionales</taxon>
        <taxon>Desulfovibrionaceae</taxon>
        <taxon>Oceanidesulfovibrio</taxon>
    </lineage>
</organism>
<evidence type="ECO:0000256" key="1">
    <source>
        <dbReference type="ARBA" id="ARBA00002663"/>
    </source>
</evidence>
<dbReference type="SUPFAM" id="SSF54211">
    <property type="entry name" value="Ribosomal protein S5 domain 2-like"/>
    <property type="match status" value="1"/>
</dbReference>
<accession>A0ABX6NET7</accession>
<dbReference type="Proteomes" id="UP000503251">
    <property type="component" value="Chromosome"/>
</dbReference>
<sequence length="155" mass="17498">MLNLSQGLRIRKRPEYLVCYEEGRRFASRSFMVFARVCPCDEPGFRFGMAVSKKVGSAVRRNRVKRLIREFFRLRQVGIREGVAKLSAVAGAPVCLEFVCVVKRNARPAHMDLAVVDEELWPVVNKVVKTMGKRLGGDPAHRDVQGARRNQPSGN</sequence>
<dbReference type="Gene3D" id="3.30.230.10">
    <property type="match status" value="1"/>
</dbReference>
<dbReference type="EC" id="3.1.26.5" evidence="7 8"/>
<feature type="region of interest" description="Disordered" evidence="9">
    <location>
        <begin position="132"/>
        <end position="155"/>
    </location>
</feature>
<keyword evidence="2 7" id="KW-0819">tRNA processing</keyword>
<dbReference type="InterPro" id="IPR000100">
    <property type="entry name" value="RNase_P"/>
</dbReference>
<dbReference type="Pfam" id="PF00825">
    <property type="entry name" value="Ribonuclease_P"/>
    <property type="match status" value="1"/>
</dbReference>
<evidence type="ECO:0000256" key="6">
    <source>
        <dbReference type="ARBA" id="ARBA00022884"/>
    </source>
</evidence>
<evidence type="ECO:0000256" key="4">
    <source>
        <dbReference type="ARBA" id="ARBA00022759"/>
    </source>
</evidence>
<name>A0ABX6NET7_9BACT</name>
<evidence type="ECO:0000313" key="11">
    <source>
        <dbReference type="Proteomes" id="UP000503251"/>
    </source>
</evidence>
<keyword evidence="6 7" id="KW-0694">RNA-binding</keyword>
<comment type="catalytic activity">
    <reaction evidence="7">
        <text>Endonucleolytic cleavage of RNA, removing 5'-extranucleotides from tRNA precursor.</text>
        <dbReference type="EC" id="3.1.26.5"/>
    </reaction>
</comment>
<reference evidence="10 11" key="1">
    <citation type="submission" date="2019-04" db="EMBL/GenBank/DDBJ databases">
        <title>Isolation and culture of sulfate reducing bacteria from the cold seep of the South China Sea.</title>
        <authorList>
            <person name="Sun C."/>
            <person name="Liu R."/>
        </authorList>
    </citation>
    <scope>NUCLEOTIDE SEQUENCE [LARGE SCALE GENOMIC DNA]</scope>
    <source>
        <strain evidence="10 11">CS1</strain>
    </source>
</reference>
<comment type="subunit">
    <text evidence="7">Consists of a catalytic RNA component (M1 or rnpB) and a protein subunit.</text>
</comment>
<dbReference type="InterPro" id="IPR014721">
    <property type="entry name" value="Ribsml_uS5_D2-typ_fold_subgr"/>
</dbReference>
<dbReference type="PANTHER" id="PTHR33992:SF1">
    <property type="entry name" value="RIBONUCLEASE P PROTEIN COMPONENT"/>
    <property type="match status" value="1"/>
</dbReference>
<dbReference type="InterPro" id="IPR020539">
    <property type="entry name" value="RNase_P_CS"/>
</dbReference>
<evidence type="ECO:0000256" key="5">
    <source>
        <dbReference type="ARBA" id="ARBA00022801"/>
    </source>
</evidence>
<gene>
    <name evidence="7 10" type="primary">rnpA</name>
    <name evidence="10" type="ORF">E8L03_07670</name>
</gene>
<dbReference type="EMBL" id="CP039543">
    <property type="protein sequence ID" value="QJT08811.1"/>
    <property type="molecule type" value="Genomic_DNA"/>
</dbReference>
<dbReference type="PANTHER" id="PTHR33992">
    <property type="entry name" value="RIBONUCLEASE P PROTEIN COMPONENT"/>
    <property type="match status" value="1"/>
</dbReference>
<evidence type="ECO:0000256" key="7">
    <source>
        <dbReference type="HAMAP-Rule" id="MF_00227"/>
    </source>
</evidence>
<dbReference type="PROSITE" id="PS00648">
    <property type="entry name" value="RIBONUCLEASE_P"/>
    <property type="match status" value="1"/>
</dbReference>
<comment type="function">
    <text evidence="1 7">RNaseP catalyzes the removal of the 5'-leader sequence from pre-tRNA to produce the mature 5'-terminus. It can also cleave other RNA substrates such as 4.5S RNA. The protein component plays an auxiliary but essential role in vivo by binding to the 5'-leader sequence and broadening the substrate specificity of the ribozyme.</text>
</comment>
<keyword evidence="3 7" id="KW-0540">Nuclease</keyword>
<dbReference type="NCBIfam" id="TIGR00188">
    <property type="entry name" value="rnpA"/>
    <property type="match status" value="1"/>
</dbReference>
<dbReference type="HAMAP" id="MF_00227">
    <property type="entry name" value="RNase_P"/>
    <property type="match status" value="1"/>
</dbReference>
<comment type="similarity">
    <text evidence="7">Belongs to the RnpA family.</text>
</comment>
<keyword evidence="11" id="KW-1185">Reference proteome</keyword>
<keyword evidence="5 7" id="KW-0378">Hydrolase</keyword>
<protein>
    <recommendedName>
        <fullName evidence="7 8">Ribonuclease P protein component</fullName>
        <shortName evidence="7">RNase P protein</shortName>
        <shortName evidence="7">RNaseP protein</shortName>
        <ecNumber evidence="7 8">3.1.26.5</ecNumber>
    </recommendedName>
    <alternativeName>
        <fullName evidence="7">Protein C5</fullName>
    </alternativeName>
</protein>
<dbReference type="RefSeq" id="WP_171268450.1">
    <property type="nucleotide sequence ID" value="NZ_CP039543.1"/>
</dbReference>
<evidence type="ECO:0000256" key="3">
    <source>
        <dbReference type="ARBA" id="ARBA00022722"/>
    </source>
</evidence>